<dbReference type="RefSeq" id="WP_135622950.1">
    <property type="nucleotide sequence ID" value="NZ_RQGD01000020.1"/>
</dbReference>
<reference evidence="3" key="1">
    <citation type="journal article" date="2019" name="PLoS Negl. Trop. Dis.">
        <title>Revisiting the worldwide diversity of Leptospira species in the environment.</title>
        <authorList>
            <person name="Vincent A.T."/>
            <person name="Schiettekatte O."/>
            <person name="Bourhy P."/>
            <person name="Veyrier F.J."/>
            <person name="Picardeau M."/>
        </authorList>
    </citation>
    <scope>NUCLEOTIDE SEQUENCE [LARGE SCALE GENOMIC DNA]</scope>
    <source>
        <strain evidence="3">201702476</strain>
    </source>
</reference>
<evidence type="ECO:0000256" key="1">
    <source>
        <dbReference type="SAM" id="Coils"/>
    </source>
</evidence>
<gene>
    <name evidence="3" type="ORF">EHQ58_05910</name>
</gene>
<comment type="caution">
    <text evidence="3">The sequence shown here is derived from an EMBL/GenBank/DDBJ whole genome shotgun (WGS) entry which is preliminary data.</text>
</comment>
<dbReference type="PANTHER" id="PTHR38731">
    <property type="entry name" value="LIPL45-RELATED LIPOPROTEIN-RELATED"/>
    <property type="match status" value="1"/>
</dbReference>
<name>A0A4R9K7F2_9LEPT</name>
<dbReference type="Pfam" id="PF04773">
    <property type="entry name" value="FecR"/>
    <property type="match status" value="1"/>
</dbReference>
<protein>
    <recommendedName>
        <fullName evidence="2">FecR protein domain-containing protein</fullName>
    </recommendedName>
</protein>
<accession>A0A4R9K7F2</accession>
<feature type="domain" description="FecR protein" evidence="2">
    <location>
        <begin position="90"/>
        <end position="175"/>
    </location>
</feature>
<evidence type="ECO:0000313" key="4">
    <source>
        <dbReference type="Proteomes" id="UP000297693"/>
    </source>
</evidence>
<dbReference type="AlphaFoldDB" id="A0A4R9K7F2"/>
<sequence>MTYNRTITITILFAFTLLTSMCNQKESAGKAEVKNMEKPSESKVTSAVVIFTVGECLTGDRKLALGDLITEKDILLTGKKSLCDLQIIEAESGIVIRVKAESEFKLEPSVASDGGDVNLALRKGSGLFKINNKLAKNQSVKVIMPTMVAGVRGTSFSAEISKKGDVGLQVIEGSVSTRAAIAEIDSLPEELKSKSQTIIAVESSLAKREQVLEAGQKVTISKAYTDKILKDTGLNTAIPQIQESIKKGDIKTATQKLDTLSGSTEETKTKIADKLSATTPIKVEQTKEKDIQAQLKEFEELIAIEKEKMQNESVRKTEISSRNKTKNESLMKRIEQITGKSAETLLLKDGSRVQGVIIQEGSTYHVLTTDGKKSFAESEVEGTEF</sequence>
<organism evidence="3 4">
    <name type="scientific">Leptospira ognonensis</name>
    <dbReference type="NCBI Taxonomy" id="2484945"/>
    <lineage>
        <taxon>Bacteria</taxon>
        <taxon>Pseudomonadati</taxon>
        <taxon>Spirochaetota</taxon>
        <taxon>Spirochaetia</taxon>
        <taxon>Leptospirales</taxon>
        <taxon>Leptospiraceae</taxon>
        <taxon>Leptospira</taxon>
    </lineage>
</organism>
<feature type="coiled-coil region" evidence="1">
    <location>
        <begin position="281"/>
        <end position="315"/>
    </location>
</feature>
<dbReference type="InterPro" id="IPR006860">
    <property type="entry name" value="FecR"/>
</dbReference>
<dbReference type="PANTHER" id="PTHR38731:SF1">
    <property type="entry name" value="FECR PROTEIN DOMAIN-CONTAINING PROTEIN"/>
    <property type="match status" value="1"/>
</dbReference>
<keyword evidence="1" id="KW-0175">Coiled coil</keyword>
<keyword evidence="4" id="KW-1185">Reference proteome</keyword>
<dbReference type="Proteomes" id="UP000297693">
    <property type="component" value="Unassembled WGS sequence"/>
</dbReference>
<proteinExistence type="predicted"/>
<dbReference type="Gene3D" id="2.60.120.1440">
    <property type="match status" value="1"/>
</dbReference>
<dbReference type="EMBL" id="RQGD01000020">
    <property type="protein sequence ID" value="TGL61310.1"/>
    <property type="molecule type" value="Genomic_DNA"/>
</dbReference>
<evidence type="ECO:0000313" key="3">
    <source>
        <dbReference type="EMBL" id="TGL61310.1"/>
    </source>
</evidence>
<evidence type="ECO:0000259" key="2">
    <source>
        <dbReference type="Pfam" id="PF04773"/>
    </source>
</evidence>
<dbReference type="OrthoDB" id="369729at2"/>